<dbReference type="Gene3D" id="1.10.8.50">
    <property type="match status" value="1"/>
</dbReference>
<evidence type="ECO:0000256" key="17">
    <source>
        <dbReference type="ARBA" id="ARBA00023295"/>
    </source>
</evidence>
<protein>
    <recommendedName>
        <fullName evidence="7">Formamidopyrimidine-DNA glycosylase</fullName>
        <ecNumber evidence="5">3.2.2.23</ecNumber>
        <ecNumber evidence="6">4.2.99.18</ecNumber>
    </recommendedName>
    <alternativeName>
        <fullName evidence="18">DNA-(apurinic or apyrimidinic site) lyase MutM</fullName>
    </alternativeName>
</protein>
<evidence type="ECO:0000256" key="8">
    <source>
        <dbReference type="ARBA" id="ARBA00022723"/>
    </source>
</evidence>
<keyword evidence="14" id="KW-0234">DNA repair</keyword>
<evidence type="ECO:0000256" key="16">
    <source>
        <dbReference type="ARBA" id="ARBA00023268"/>
    </source>
</evidence>
<evidence type="ECO:0000256" key="6">
    <source>
        <dbReference type="ARBA" id="ARBA00012720"/>
    </source>
</evidence>
<dbReference type="Pfam" id="PF06827">
    <property type="entry name" value="zf-FPG_IleRS"/>
    <property type="match status" value="1"/>
</dbReference>
<evidence type="ECO:0000256" key="11">
    <source>
        <dbReference type="ARBA" id="ARBA00022801"/>
    </source>
</evidence>
<dbReference type="GO" id="GO:0003690">
    <property type="term" value="F:double-stranded DNA binding"/>
    <property type="evidence" value="ECO:0007669"/>
    <property type="project" value="UniProtKB-ARBA"/>
</dbReference>
<evidence type="ECO:0000313" key="23">
    <source>
        <dbReference type="EMBL" id="MCL7747706.1"/>
    </source>
</evidence>
<dbReference type="Gene3D" id="3.20.190.10">
    <property type="entry name" value="MutM-like, N-terminal"/>
    <property type="match status" value="1"/>
</dbReference>
<keyword evidence="8" id="KW-0479">Metal-binding</keyword>
<evidence type="ECO:0000256" key="9">
    <source>
        <dbReference type="ARBA" id="ARBA00022763"/>
    </source>
</evidence>
<comment type="subunit">
    <text evidence="4">Monomer.</text>
</comment>
<sequence>MPELPEMETYKRLLSEQVAGQTVTTVEVTREKTINIPVEQFIREIQNKTVIAIERRAKFLIFKLDSGKSLLLHLMLGGLMYVGGKGDDLERTKQVTLSFGEKKLYFIGLRLGYLHLLTAEQLEETLSDLGPEPIDPSFTLETFLELMKKKRGALKTSLVNQKFIAGIGNLYSDEICYHAQLLPKRQANDLTEEDQIKLYHSIQAVLKRGIQFGGYMDVPVCKEDQLTGGYNEHCYVYDLEGQPCKRCGKSIIKDEISSRKTFYCDWCQR</sequence>
<dbReference type="GO" id="GO:0140078">
    <property type="term" value="F:class I DNA-(apurinic or apyrimidinic site) endonuclease activity"/>
    <property type="evidence" value="ECO:0007669"/>
    <property type="project" value="UniProtKB-EC"/>
</dbReference>
<evidence type="ECO:0000256" key="2">
    <source>
        <dbReference type="ARBA" id="ARBA00001947"/>
    </source>
</evidence>
<dbReference type="GO" id="GO:0003684">
    <property type="term" value="F:damaged DNA binding"/>
    <property type="evidence" value="ECO:0007669"/>
    <property type="project" value="InterPro"/>
</dbReference>
<dbReference type="RefSeq" id="WP_250096602.1">
    <property type="nucleotide sequence ID" value="NZ_JAKRYL010000010.1"/>
</dbReference>
<evidence type="ECO:0000256" key="15">
    <source>
        <dbReference type="ARBA" id="ARBA00023239"/>
    </source>
</evidence>
<keyword evidence="17 23" id="KW-0326">Glycosidase</keyword>
<keyword evidence="13" id="KW-0238">DNA-binding</keyword>
<dbReference type="PANTHER" id="PTHR22993">
    <property type="entry name" value="FORMAMIDOPYRIMIDINE-DNA GLYCOSYLASE"/>
    <property type="match status" value="1"/>
</dbReference>
<dbReference type="GO" id="GO:0034039">
    <property type="term" value="F:8-oxo-7,8-dihydroguanine DNA N-glycosylase activity"/>
    <property type="evidence" value="ECO:0007669"/>
    <property type="project" value="TreeGrafter"/>
</dbReference>
<keyword evidence="12" id="KW-0862">Zinc</keyword>
<evidence type="ECO:0000256" key="3">
    <source>
        <dbReference type="ARBA" id="ARBA00009409"/>
    </source>
</evidence>
<keyword evidence="24" id="KW-1185">Reference proteome</keyword>
<dbReference type="Pfam" id="PF01149">
    <property type="entry name" value="Fapy_DNA_glyco"/>
    <property type="match status" value="1"/>
</dbReference>
<evidence type="ECO:0000256" key="5">
    <source>
        <dbReference type="ARBA" id="ARBA00012024"/>
    </source>
</evidence>
<evidence type="ECO:0000256" key="10">
    <source>
        <dbReference type="ARBA" id="ARBA00022771"/>
    </source>
</evidence>
<dbReference type="SUPFAM" id="SSF57716">
    <property type="entry name" value="Glucocorticoid receptor-like (DNA-binding domain)"/>
    <property type="match status" value="1"/>
</dbReference>
<dbReference type="GO" id="GO:0008270">
    <property type="term" value="F:zinc ion binding"/>
    <property type="evidence" value="ECO:0007669"/>
    <property type="project" value="UniProtKB-KW"/>
</dbReference>
<dbReference type="GO" id="GO:0006284">
    <property type="term" value="P:base-excision repair"/>
    <property type="evidence" value="ECO:0007669"/>
    <property type="project" value="InterPro"/>
</dbReference>
<dbReference type="AlphaFoldDB" id="A0A9X2CT12"/>
<dbReference type="Pfam" id="PF06831">
    <property type="entry name" value="H2TH"/>
    <property type="match status" value="1"/>
</dbReference>
<comment type="catalytic activity">
    <reaction evidence="1">
        <text>Hydrolysis of DNA containing ring-opened 7-methylguanine residues, releasing 2,6-diamino-4-hydroxy-5-(N-methyl)formamidopyrimidine.</text>
        <dbReference type="EC" id="3.2.2.23"/>
    </reaction>
</comment>
<comment type="cofactor">
    <cofactor evidence="2">
        <name>Zn(2+)</name>
        <dbReference type="ChEBI" id="CHEBI:29105"/>
    </cofactor>
</comment>
<evidence type="ECO:0000256" key="7">
    <source>
        <dbReference type="ARBA" id="ARBA00016240"/>
    </source>
</evidence>
<dbReference type="InterPro" id="IPR012319">
    <property type="entry name" value="FPG_cat"/>
</dbReference>
<evidence type="ECO:0000256" key="4">
    <source>
        <dbReference type="ARBA" id="ARBA00011245"/>
    </source>
</evidence>
<dbReference type="InterPro" id="IPR015886">
    <property type="entry name" value="H2TH_FPG"/>
</dbReference>
<evidence type="ECO:0000256" key="19">
    <source>
        <dbReference type="ARBA" id="ARBA00044632"/>
    </source>
</evidence>
<dbReference type="InterPro" id="IPR035937">
    <property type="entry name" value="FPG_N"/>
</dbReference>
<evidence type="ECO:0000256" key="20">
    <source>
        <dbReference type="PROSITE-ProRule" id="PRU00391"/>
    </source>
</evidence>
<evidence type="ECO:0000256" key="18">
    <source>
        <dbReference type="ARBA" id="ARBA00030638"/>
    </source>
</evidence>
<dbReference type="PROSITE" id="PS51068">
    <property type="entry name" value="FPG_CAT"/>
    <property type="match status" value="1"/>
</dbReference>
<dbReference type="SMART" id="SM01232">
    <property type="entry name" value="H2TH"/>
    <property type="match status" value="1"/>
</dbReference>
<dbReference type="Proteomes" id="UP001139150">
    <property type="component" value="Unassembled WGS sequence"/>
</dbReference>
<dbReference type="SMART" id="SM00898">
    <property type="entry name" value="Fapy_DNA_glyco"/>
    <property type="match status" value="1"/>
</dbReference>
<dbReference type="InterPro" id="IPR010663">
    <property type="entry name" value="Znf_FPG/IleRS"/>
</dbReference>
<keyword evidence="15 23" id="KW-0456">Lyase</keyword>
<feature type="domain" description="Formamidopyrimidine-DNA glycosylase catalytic" evidence="22">
    <location>
        <begin position="2"/>
        <end position="100"/>
    </location>
</feature>
<evidence type="ECO:0000313" key="24">
    <source>
        <dbReference type="Proteomes" id="UP001139150"/>
    </source>
</evidence>
<accession>A0A9X2CT12</accession>
<dbReference type="FunFam" id="1.10.8.50:FF:000003">
    <property type="entry name" value="Formamidopyrimidine-DNA glycosylase"/>
    <property type="match status" value="1"/>
</dbReference>
<dbReference type="EC" id="4.2.99.18" evidence="6"/>
<dbReference type="PANTHER" id="PTHR22993:SF9">
    <property type="entry name" value="FORMAMIDOPYRIMIDINE-DNA GLYCOSYLASE"/>
    <property type="match status" value="1"/>
</dbReference>
<keyword evidence="10 20" id="KW-0863">Zinc-finger</keyword>
<dbReference type="EC" id="3.2.2.23" evidence="5"/>
<dbReference type="NCBIfam" id="NF002211">
    <property type="entry name" value="PRK01103.1"/>
    <property type="match status" value="1"/>
</dbReference>
<name>A0A9X2CT12_9BACI</name>
<evidence type="ECO:0000259" key="21">
    <source>
        <dbReference type="PROSITE" id="PS51066"/>
    </source>
</evidence>
<comment type="caution">
    <text evidence="23">The sequence shown here is derived from an EMBL/GenBank/DDBJ whole genome shotgun (WGS) entry which is preliminary data.</text>
</comment>
<dbReference type="InterPro" id="IPR000214">
    <property type="entry name" value="Znf_DNA_glyclase/AP_lyase"/>
</dbReference>
<organism evidence="23 24">
    <name type="scientific">Halalkalibacter alkaliphilus</name>
    <dbReference type="NCBI Taxonomy" id="2917993"/>
    <lineage>
        <taxon>Bacteria</taxon>
        <taxon>Bacillati</taxon>
        <taxon>Bacillota</taxon>
        <taxon>Bacilli</taxon>
        <taxon>Bacillales</taxon>
        <taxon>Bacillaceae</taxon>
        <taxon>Halalkalibacter</taxon>
    </lineage>
</organism>
<keyword evidence="16" id="KW-0511">Multifunctional enzyme</keyword>
<feature type="domain" description="FPG-type" evidence="21">
    <location>
        <begin position="235"/>
        <end position="269"/>
    </location>
</feature>
<keyword evidence="11 23" id="KW-0378">Hydrolase</keyword>
<dbReference type="PROSITE" id="PS51066">
    <property type="entry name" value="ZF_FPG_2"/>
    <property type="match status" value="1"/>
</dbReference>
<dbReference type="InterPro" id="IPR020629">
    <property type="entry name" value="FPG_Glyclase"/>
</dbReference>
<keyword evidence="9" id="KW-0227">DNA damage</keyword>
<evidence type="ECO:0000256" key="1">
    <source>
        <dbReference type="ARBA" id="ARBA00001668"/>
    </source>
</evidence>
<comment type="catalytic activity">
    <reaction evidence="19">
        <text>2'-deoxyribonucleotide-(2'-deoxyribose 5'-phosphate)-2'-deoxyribonucleotide-DNA = a 3'-end 2'-deoxyribonucleotide-(2,3-dehydro-2,3-deoxyribose 5'-phosphate)-DNA + a 5'-end 5'-phospho-2'-deoxyribonucleoside-DNA + H(+)</text>
        <dbReference type="Rhea" id="RHEA:66592"/>
        <dbReference type="Rhea" id="RHEA-COMP:13180"/>
        <dbReference type="Rhea" id="RHEA-COMP:16897"/>
        <dbReference type="Rhea" id="RHEA-COMP:17067"/>
        <dbReference type="ChEBI" id="CHEBI:15378"/>
        <dbReference type="ChEBI" id="CHEBI:136412"/>
        <dbReference type="ChEBI" id="CHEBI:157695"/>
        <dbReference type="ChEBI" id="CHEBI:167181"/>
        <dbReference type="EC" id="4.2.99.18"/>
    </reaction>
</comment>
<gene>
    <name evidence="23" type="primary">mutM</name>
    <name evidence="23" type="ORF">MF646_11305</name>
</gene>
<proteinExistence type="inferred from homology"/>
<evidence type="ECO:0000256" key="14">
    <source>
        <dbReference type="ARBA" id="ARBA00023204"/>
    </source>
</evidence>
<comment type="similarity">
    <text evidence="3">Belongs to the FPG family.</text>
</comment>
<dbReference type="InterPro" id="IPR010979">
    <property type="entry name" value="Ribosomal_uS13-like_H2TH"/>
</dbReference>
<evidence type="ECO:0000256" key="12">
    <source>
        <dbReference type="ARBA" id="ARBA00022833"/>
    </source>
</evidence>
<dbReference type="SUPFAM" id="SSF81624">
    <property type="entry name" value="N-terminal domain of MutM-like DNA repair proteins"/>
    <property type="match status" value="1"/>
</dbReference>
<reference evidence="23" key="1">
    <citation type="submission" date="2022-02" db="EMBL/GenBank/DDBJ databases">
        <title>Halalkalibacter sp. nov. isolated from Lonar Lake, India.</title>
        <authorList>
            <person name="Joshi A."/>
            <person name="Thite S."/>
            <person name="Lodha T."/>
        </authorList>
    </citation>
    <scope>NUCLEOTIDE SEQUENCE</scope>
    <source>
        <strain evidence="23">MEB205</strain>
    </source>
</reference>
<dbReference type="SUPFAM" id="SSF46946">
    <property type="entry name" value="S13-like H2TH domain"/>
    <property type="match status" value="1"/>
</dbReference>
<dbReference type="NCBIfam" id="TIGR00577">
    <property type="entry name" value="fpg"/>
    <property type="match status" value="1"/>
</dbReference>
<evidence type="ECO:0000256" key="13">
    <source>
        <dbReference type="ARBA" id="ARBA00023125"/>
    </source>
</evidence>
<dbReference type="EMBL" id="JAKRYL010000010">
    <property type="protein sequence ID" value="MCL7747706.1"/>
    <property type="molecule type" value="Genomic_DNA"/>
</dbReference>
<evidence type="ECO:0000259" key="22">
    <source>
        <dbReference type="PROSITE" id="PS51068"/>
    </source>
</evidence>